<evidence type="ECO:0000256" key="8">
    <source>
        <dbReference type="SAM" id="Phobius"/>
    </source>
</evidence>
<name>A0AAW1L4K6_POPJA</name>
<evidence type="ECO:0000256" key="2">
    <source>
        <dbReference type="ARBA" id="ARBA00022448"/>
    </source>
</evidence>
<dbReference type="EMBL" id="JASPKY010000178">
    <property type="protein sequence ID" value="KAK9727528.1"/>
    <property type="molecule type" value="Genomic_DNA"/>
</dbReference>
<evidence type="ECO:0000256" key="7">
    <source>
        <dbReference type="ARBA" id="ARBA00023136"/>
    </source>
</evidence>
<keyword evidence="7 8" id="KW-0472">Membrane</keyword>
<organism evidence="10 11">
    <name type="scientific">Popillia japonica</name>
    <name type="common">Japanese beetle</name>
    <dbReference type="NCBI Taxonomy" id="7064"/>
    <lineage>
        <taxon>Eukaryota</taxon>
        <taxon>Metazoa</taxon>
        <taxon>Ecdysozoa</taxon>
        <taxon>Arthropoda</taxon>
        <taxon>Hexapoda</taxon>
        <taxon>Insecta</taxon>
        <taxon>Pterygota</taxon>
        <taxon>Neoptera</taxon>
        <taxon>Endopterygota</taxon>
        <taxon>Coleoptera</taxon>
        <taxon>Polyphaga</taxon>
        <taxon>Scarabaeiformia</taxon>
        <taxon>Scarabaeidae</taxon>
        <taxon>Rutelinae</taxon>
        <taxon>Popillia</taxon>
    </lineage>
</organism>
<gene>
    <name evidence="10" type="ORF">QE152_g19108</name>
</gene>
<evidence type="ECO:0000256" key="4">
    <source>
        <dbReference type="ARBA" id="ARBA00022597"/>
    </source>
</evidence>
<dbReference type="PROSITE" id="PS50850">
    <property type="entry name" value="MFS"/>
    <property type="match status" value="1"/>
</dbReference>
<keyword evidence="11" id="KW-1185">Reference proteome</keyword>
<dbReference type="SUPFAM" id="SSF103473">
    <property type="entry name" value="MFS general substrate transporter"/>
    <property type="match status" value="1"/>
</dbReference>
<keyword evidence="3" id="KW-1003">Cell membrane</keyword>
<dbReference type="PROSITE" id="PS00216">
    <property type="entry name" value="SUGAR_TRANSPORT_1"/>
    <property type="match status" value="2"/>
</dbReference>
<dbReference type="InterPro" id="IPR005829">
    <property type="entry name" value="Sugar_transporter_CS"/>
</dbReference>
<dbReference type="AlphaFoldDB" id="A0AAW1L4K6"/>
<dbReference type="PANTHER" id="PTHR48021">
    <property type="match status" value="1"/>
</dbReference>
<evidence type="ECO:0000313" key="11">
    <source>
        <dbReference type="Proteomes" id="UP001458880"/>
    </source>
</evidence>
<dbReference type="Proteomes" id="UP001458880">
    <property type="component" value="Unassembled WGS sequence"/>
</dbReference>
<evidence type="ECO:0000256" key="5">
    <source>
        <dbReference type="ARBA" id="ARBA00022692"/>
    </source>
</evidence>
<keyword evidence="4 10" id="KW-0762">Sugar transport</keyword>
<keyword evidence="6 8" id="KW-1133">Transmembrane helix</keyword>
<feature type="transmembrane region" description="Helical" evidence="8">
    <location>
        <begin position="171"/>
        <end position="189"/>
    </location>
</feature>
<feature type="transmembrane region" description="Helical" evidence="8">
    <location>
        <begin position="354"/>
        <end position="379"/>
    </location>
</feature>
<accession>A0AAW1L4K6</accession>
<evidence type="ECO:0000256" key="3">
    <source>
        <dbReference type="ARBA" id="ARBA00022475"/>
    </source>
</evidence>
<dbReference type="FunFam" id="1.20.1250.20:FF:000218">
    <property type="entry name" value="facilitated trehalose transporter Tret1"/>
    <property type="match status" value="1"/>
</dbReference>
<evidence type="ECO:0000313" key="10">
    <source>
        <dbReference type="EMBL" id="KAK9727528.1"/>
    </source>
</evidence>
<dbReference type="PANTHER" id="PTHR48021:SF1">
    <property type="entry name" value="GH07001P-RELATED"/>
    <property type="match status" value="1"/>
</dbReference>
<feature type="transmembrane region" description="Helical" evidence="8">
    <location>
        <begin position="321"/>
        <end position="342"/>
    </location>
</feature>
<comment type="caution">
    <text evidence="10">The sequence shown here is derived from an EMBL/GenBank/DDBJ whole genome shotgun (WGS) entry which is preliminary data.</text>
</comment>
<feature type="transmembrane region" description="Helical" evidence="8">
    <location>
        <begin position="391"/>
        <end position="411"/>
    </location>
</feature>
<comment type="subcellular location">
    <subcellularLocation>
        <location evidence="1">Cell membrane</location>
        <topology evidence="1">Multi-pass membrane protein</topology>
    </subcellularLocation>
</comment>
<protein>
    <submittedName>
        <fullName evidence="10">Sugar transporter</fullName>
    </submittedName>
</protein>
<feature type="transmembrane region" description="Helical" evidence="8">
    <location>
        <begin position="12"/>
        <end position="32"/>
    </location>
</feature>
<dbReference type="PROSITE" id="PS00217">
    <property type="entry name" value="SUGAR_TRANSPORT_2"/>
    <property type="match status" value="1"/>
</dbReference>
<dbReference type="GO" id="GO:0005886">
    <property type="term" value="C:plasma membrane"/>
    <property type="evidence" value="ECO:0007669"/>
    <property type="project" value="UniProtKB-SubCell"/>
</dbReference>
<feature type="transmembrane region" description="Helical" evidence="8">
    <location>
        <begin position="109"/>
        <end position="132"/>
    </location>
</feature>
<feature type="transmembrane region" description="Helical" evidence="8">
    <location>
        <begin position="423"/>
        <end position="442"/>
    </location>
</feature>
<dbReference type="InterPro" id="IPR005828">
    <property type="entry name" value="MFS_sugar_transport-like"/>
</dbReference>
<dbReference type="GO" id="GO:0022857">
    <property type="term" value="F:transmembrane transporter activity"/>
    <property type="evidence" value="ECO:0007669"/>
    <property type="project" value="InterPro"/>
</dbReference>
<dbReference type="InterPro" id="IPR050549">
    <property type="entry name" value="MFS_Trehalose_Transporter"/>
</dbReference>
<feature type="transmembrane region" description="Helical" evidence="8">
    <location>
        <begin position="144"/>
        <end position="165"/>
    </location>
</feature>
<evidence type="ECO:0000256" key="1">
    <source>
        <dbReference type="ARBA" id="ARBA00004651"/>
    </source>
</evidence>
<keyword evidence="5 8" id="KW-0812">Transmembrane</keyword>
<dbReference type="Gene3D" id="1.20.1250.20">
    <property type="entry name" value="MFS general substrate transporter like domains"/>
    <property type="match status" value="1"/>
</dbReference>
<proteinExistence type="predicted"/>
<feature type="domain" description="Major facilitator superfamily (MFS) profile" evidence="9">
    <location>
        <begin position="1"/>
        <end position="446"/>
    </location>
</feature>
<dbReference type="InterPro" id="IPR036259">
    <property type="entry name" value="MFS_trans_sf"/>
</dbReference>
<evidence type="ECO:0000256" key="6">
    <source>
        <dbReference type="ARBA" id="ARBA00022989"/>
    </source>
</evidence>
<dbReference type="Pfam" id="PF00083">
    <property type="entry name" value="Sugar_tr"/>
    <property type="match status" value="1"/>
</dbReference>
<dbReference type="InterPro" id="IPR020846">
    <property type="entry name" value="MFS_dom"/>
</dbReference>
<reference evidence="10 11" key="1">
    <citation type="journal article" date="2024" name="BMC Genomics">
        <title>De novo assembly and annotation of Popillia japonica's genome with initial clues to its potential as an invasive pest.</title>
        <authorList>
            <person name="Cucini C."/>
            <person name="Boschi S."/>
            <person name="Funari R."/>
            <person name="Cardaioli E."/>
            <person name="Iannotti N."/>
            <person name="Marturano G."/>
            <person name="Paoli F."/>
            <person name="Bruttini M."/>
            <person name="Carapelli A."/>
            <person name="Frati F."/>
            <person name="Nardi F."/>
        </authorList>
    </citation>
    <scope>NUCLEOTIDE SEQUENCE [LARGE SCALE GENOMIC DNA]</scope>
    <source>
        <strain evidence="10">DMR45628</strain>
    </source>
</reference>
<sequence>MIYNLDNKRYMQYICAITATISAAAVSTYSYWPSPALLALQSDESPIGRPITDEEGSWIVSLFRLAMIPSAFLGGYFIERIGRKYSMLAGGVLLLLPWFMLAFGKSIWILYAARFLAGLAVGALAVCSMIYVAEVSENDIRGKLSTVTIVLKVSGSLLMLCVGPYVSYQFLSLVGAILPTLFLLTFSFMPESPFYLVKNNRITEAEQTLRTLSRKTADDKFIANRLNEIKSCIEEDMKNKGTFWEFVSNPIYRKPMIILLGVKTLHQLSGESAISAYMQTIIGLTDSSISEEVSSIIFGAIQLPAALTSGFLVDKLGRKPLVIISAIGSAIALFTEGTFFYFQDVLEADLSSVAWLPTVSLTLFLFMNPLGVIPLPYVLLGELLPTNIKGIAVSTITFYAAILTFLTAKFFKPLSNTWGMYSSFWFFGSICVLGTIFVIIMLPETKRKSFAEIQALLHNKKGSNDVENNKINLNK</sequence>
<evidence type="ECO:0000259" key="9">
    <source>
        <dbReference type="PROSITE" id="PS50850"/>
    </source>
</evidence>
<feature type="transmembrane region" description="Helical" evidence="8">
    <location>
        <begin position="58"/>
        <end position="78"/>
    </location>
</feature>
<keyword evidence="2" id="KW-0813">Transport</keyword>
<feature type="transmembrane region" description="Helical" evidence="8">
    <location>
        <begin position="85"/>
        <end position="103"/>
    </location>
</feature>